<feature type="domain" description="ASCH" evidence="1">
    <location>
        <begin position="11"/>
        <end position="65"/>
    </location>
</feature>
<evidence type="ECO:0000313" key="2">
    <source>
        <dbReference type="EMBL" id="SFB37945.1"/>
    </source>
</evidence>
<dbReference type="InterPro" id="IPR015947">
    <property type="entry name" value="PUA-like_sf"/>
</dbReference>
<dbReference type="PANTHER" id="PTHR39203">
    <property type="entry name" value="CYTOPLASMIC PROTEIN-RELATED"/>
    <property type="match status" value="1"/>
</dbReference>
<accession>A0A1I1AIV2</accession>
<protein>
    <submittedName>
        <fullName evidence="2">ASCH domain-containing protein</fullName>
    </submittedName>
</protein>
<sequence>MYNKNRILNILLFSEVNSEFAYKEGEGHKPLLYWREAHIKFFNRELEMKFSEDMLVVCEEFEVVYK</sequence>
<dbReference type="Proteomes" id="UP000198619">
    <property type="component" value="Unassembled WGS sequence"/>
</dbReference>
<evidence type="ECO:0000313" key="3">
    <source>
        <dbReference type="Proteomes" id="UP000198619"/>
    </source>
</evidence>
<organism evidence="2 3">
    <name type="scientific">Clostridium frigidicarnis</name>
    <dbReference type="NCBI Taxonomy" id="84698"/>
    <lineage>
        <taxon>Bacteria</taxon>
        <taxon>Bacillati</taxon>
        <taxon>Bacillota</taxon>
        <taxon>Clostridia</taxon>
        <taxon>Eubacteriales</taxon>
        <taxon>Clostridiaceae</taxon>
        <taxon>Clostridium</taxon>
    </lineage>
</organism>
<dbReference type="AlphaFoldDB" id="A0A1I1AIV2"/>
<dbReference type="Pfam" id="PF04266">
    <property type="entry name" value="ASCH"/>
    <property type="match status" value="1"/>
</dbReference>
<reference evidence="2" key="1">
    <citation type="submission" date="2016-10" db="EMBL/GenBank/DDBJ databases">
        <authorList>
            <person name="de Groot N.N."/>
        </authorList>
    </citation>
    <scope>NUCLEOTIDE SEQUENCE [LARGE SCALE GENOMIC DNA]</scope>
    <source>
        <strain evidence="2">DSM 12271</strain>
    </source>
</reference>
<dbReference type="PANTHER" id="PTHR39203:SF1">
    <property type="entry name" value="CYTOPLASMIC PROTEIN"/>
    <property type="match status" value="1"/>
</dbReference>
<gene>
    <name evidence="2" type="ORF">SAMN04488528_103816</name>
</gene>
<dbReference type="EMBL" id="FOKI01000038">
    <property type="protein sequence ID" value="SFB37945.1"/>
    <property type="molecule type" value="Genomic_DNA"/>
</dbReference>
<dbReference type="STRING" id="84698.SAMN04488528_103816"/>
<proteinExistence type="predicted"/>
<dbReference type="Gene3D" id="3.10.400.10">
    <property type="entry name" value="Sulfate adenylyltransferase"/>
    <property type="match status" value="1"/>
</dbReference>
<dbReference type="RefSeq" id="WP_278336801.1">
    <property type="nucleotide sequence ID" value="NZ_FOKI01000038.1"/>
</dbReference>
<dbReference type="InterPro" id="IPR009326">
    <property type="entry name" value="DUF984"/>
</dbReference>
<dbReference type="InterPro" id="IPR007374">
    <property type="entry name" value="ASCH_domain"/>
</dbReference>
<dbReference type="SUPFAM" id="SSF88697">
    <property type="entry name" value="PUA domain-like"/>
    <property type="match status" value="1"/>
</dbReference>
<evidence type="ECO:0000259" key="1">
    <source>
        <dbReference type="Pfam" id="PF04266"/>
    </source>
</evidence>
<keyword evidence="3" id="KW-1185">Reference proteome</keyword>
<name>A0A1I1AIV2_9CLOT</name>